<evidence type="ECO:0000256" key="1">
    <source>
        <dbReference type="ARBA" id="ARBA00004141"/>
    </source>
</evidence>
<sequence length="180" mass="18598">MSDQNPYGDSPYGENPYEKNPHEETPREGTPPPPGYGYPPPAAPGYGYPAGDSGPVPPPPGYGYPHGAGPVPPPPPPGYGYPPPPAGYAPPPGTFTGDPNAPYGYDPYGRPYSDKSKITAGVLQLLLGGFGVGRFYTGHTGMALGQLFTCGGCGIWALIDGIILLAGKDQTDAQGRVLRG</sequence>
<feature type="transmembrane region" description="Helical" evidence="6">
    <location>
        <begin position="143"/>
        <end position="166"/>
    </location>
</feature>
<evidence type="ECO:0000313" key="9">
    <source>
        <dbReference type="Proteomes" id="UP001595765"/>
    </source>
</evidence>
<dbReference type="EMBL" id="JBHSBB010000014">
    <property type="protein sequence ID" value="MFC4034592.1"/>
    <property type="molecule type" value="Genomic_DNA"/>
</dbReference>
<evidence type="ECO:0000256" key="5">
    <source>
        <dbReference type="SAM" id="MobiDB-lite"/>
    </source>
</evidence>
<organism evidence="8 9">
    <name type="scientific">Streptomyces polygonati</name>
    <dbReference type="NCBI Taxonomy" id="1617087"/>
    <lineage>
        <taxon>Bacteria</taxon>
        <taxon>Bacillati</taxon>
        <taxon>Actinomycetota</taxon>
        <taxon>Actinomycetes</taxon>
        <taxon>Kitasatosporales</taxon>
        <taxon>Streptomycetaceae</taxon>
        <taxon>Streptomyces</taxon>
    </lineage>
</organism>
<evidence type="ECO:0000259" key="7">
    <source>
        <dbReference type="Pfam" id="PF05154"/>
    </source>
</evidence>
<keyword evidence="9" id="KW-1185">Reference proteome</keyword>
<comment type="subcellular location">
    <subcellularLocation>
        <location evidence="1">Membrane</location>
        <topology evidence="1">Multi-pass membrane protein</topology>
    </subcellularLocation>
</comment>
<protein>
    <submittedName>
        <fullName evidence="8">TM2 domain-containing protein</fullName>
    </submittedName>
</protein>
<dbReference type="PANTHER" id="PTHR21016:SF25">
    <property type="entry name" value="TM2 DOMAIN-CONTAINING PROTEIN DDB_G0277895-RELATED"/>
    <property type="match status" value="1"/>
</dbReference>
<dbReference type="InterPro" id="IPR007829">
    <property type="entry name" value="TM2"/>
</dbReference>
<evidence type="ECO:0000256" key="3">
    <source>
        <dbReference type="ARBA" id="ARBA00022989"/>
    </source>
</evidence>
<feature type="compositionally biased region" description="Pro residues" evidence="5">
    <location>
        <begin position="29"/>
        <end position="43"/>
    </location>
</feature>
<reference evidence="9" key="1">
    <citation type="journal article" date="2019" name="Int. J. Syst. Evol. Microbiol.">
        <title>The Global Catalogue of Microorganisms (GCM) 10K type strain sequencing project: providing services to taxonomists for standard genome sequencing and annotation.</title>
        <authorList>
            <consortium name="The Broad Institute Genomics Platform"/>
            <consortium name="The Broad Institute Genome Sequencing Center for Infectious Disease"/>
            <person name="Wu L."/>
            <person name="Ma J."/>
        </authorList>
    </citation>
    <scope>NUCLEOTIDE SEQUENCE [LARGE SCALE GENOMIC DNA]</scope>
    <source>
        <strain evidence="9">CGMCC 4.7237</strain>
    </source>
</reference>
<name>A0ABV8HUD1_9ACTN</name>
<gene>
    <name evidence="8" type="ORF">ACFO3J_24405</name>
</gene>
<keyword evidence="3 6" id="KW-1133">Transmembrane helix</keyword>
<evidence type="ECO:0000313" key="8">
    <source>
        <dbReference type="EMBL" id="MFC4034592.1"/>
    </source>
</evidence>
<feature type="region of interest" description="Disordered" evidence="5">
    <location>
        <begin position="1"/>
        <end position="102"/>
    </location>
</feature>
<dbReference type="InterPro" id="IPR050932">
    <property type="entry name" value="TM2D1-3-like"/>
</dbReference>
<feature type="domain" description="TM2" evidence="7">
    <location>
        <begin position="114"/>
        <end position="162"/>
    </location>
</feature>
<dbReference type="PANTHER" id="PTHR21016">
    <property type="entry name" value="BETA-AMYLOID BINDING PROTEIN-RELATED"/>
    <property type="match status" value="1"/>
</dbReference>
<comment type="caution">
    <text evidence="8">The sequence shown here is derived from an EMBL/GenBank/DDBJ whole genome shotgun (WGS) entry which is preliminary data.</text>
</comment>
<feature type="compositionally biased region" description="Basic and acidic residues" evidence="5">
    <location>
        <begin position="16"/>
        <end position="27"/>
    </location>
</feature>
<keyword evidence="4 6" id="KW-0472">Membrane</keyword>
<dbReference type="RefSeq" id="WP_386432963.1">
    <property type="nucleotide sequence ID" value="NZ_JBHSBB010000014.1"/>
</dbReference>
<proteinExistence type="predicted"/>
<dbReference type="Pfam" id="PF05154">
    <property type="entry name" value="TM2"/>
    <property type="match status" value="1"/>
</dbReference>
<accession>A0ABV8HUD1</accession>
<feature type="compositionally biased region" description="Pro residues" evidence="5">
    <location>
        <begin position="70"/>
        <end position="93"/>
    </location>
</feature>
<feature type="transmembrane region" description="Helical" evidence="6">
    <location>
        <begin position="118"/>
        <end position="137"/>
    </location>
</feature>
<evidence type="ECO:0000256" key="2">
    <source>
        <dbReference type="ARBA" id="ARBA00022692"/>
    </source>
</evidence>
<dbReference type="Proteomes" id="UP001595765">
    <property type="component" value="Unassembled WGS sequence"/>
</dbReference>
<keyword evidence="2 6" id="KW-0812">Transmembrane</keyword>
<feature type="compositionally biased region" description="Low complexity" evidence="5">
    <location>
        <begin position="44"/>
        <end position="54"/>
    </location>
</feature>
<evidence type="ECO:0000256" key="4">
    <source>
        <dbReference type="ARBA" id="ARBA00023136"/>
    </source>
</evidence>
<evidence type="ECO:0000256" key="6">
    <source>
        <dbReference type="SAM" id="Phobius"/>
    </source>
</evidence>